<comment type="caution">
    <text evidence="11">The sequence shown here is derived from an EMBL/GenBank/DDBJ whole genome shotgun (WGS) entry which is preliminary data.</text>
</comment>
<evidence type="ECO:0000256" key="6">
    <source>
        <dbReference type="ARBA" id="ARBA00022777"/>
    </source>
</evidence>
<evidence type="ECO:0000256" key="5">
    <source>
        <dbReference type="ARBA" id="ARBA00022741"/>
    </source>
</evidence>
<feature type="domain" description="PAS" evidence="10">
    <location>
        <begin position="25"/>
        <end position="99"/>
    </location>
</feature>
<dbReference type="PROSITE" id="PS50109">
    <property type="entry name" value="HIS_KIN"/>
    <property type="match status" value="1"/>
</dbReference>
<dbReference type="PRINTS" id="PR00344">
    <property type="entry name" value="BCTRLSENSOR"/>
</dbReference>
<evidence type="ECO:0000313" key="12">
    <source>
        <dbReference type="Proteomes" id="UP001341444"/>
    </source>
</evidence>
<comment type="catalytic activity">
    <reaction evidence="1">
        <text>ATP + protein L-histidine = ADP + protein N-phospho-L-histidine.</text>
        <dbReference type="EC" id="2.7.13.3"/>
    </reaction>
</comment>
<dbReference type="SUPFAM" id="SSF47384">
    <property type="entry name" value="Homodimeric domain of signal transducing histidine kinase"/>
    <property type="match status" value="1"/>
</dbReference>
<dbReference type="SMART" id="SM00388">
    <property type="entry name" value="HisKA"/>
    <property type="match status" value="1"/>
</dbReference>
<dbReference type="InterPro" id="IPR003661">
    <property type="entry name" value="HisK_dim/P_dom"/>
</dbReference>
<dbReference type="Proteomes" id="UP001341444">
    <property type="component" value="Unassembled WGS sequence"/>
</dbReference>
<dbReference type="Gene3D" id="3.30.565.10">
    <property type="entry name" value="Histidine kinase-like ATPase, C-terminal domain"/>
    <property type="match status" value="1"/>
</dbReference>
<dbReference type="Pfam" id="PF02518">
    <property type="entry name" value="HATPase_c"/>
    <property type="match status" value="1"/>
</dbReference>
<accession>A0ABU6MHZ2</accession>
<dbReference type="InterPro" id="IPR036097">
    <property type="entry name" value="HisK_dim/P_sf"/>
</dbReference>
<evidence type="ECO:0000256" key="8">
    <source>
        <dbReference type="ARBA" id="ARBA00023012"/>
    </source>
</evidence>
<evidence type="ECO:0000313" key="11">
    <source>
        <dbReference type="EMBL" id="MED1204293.1"/>
    </source>
</evidence>
<dbReference type="Pfam" id="PF00512">
    <property type="entry name" value="HisKA"/>
    <property type="match status" value="1"/>
</dbReference>
<dbReference type="PANTHER" id="PTHR43065:SF34">
    <property type="entry name" value="SPORULATION KINASE A"/>
    <property type="match status" value="1"/>
</dbReference>
<dbReference type="InterPro" id="IPR000014">
    <property type="entry name" value="PAS"/>
</dbReference>
<dbReference type="Gene3D" id="3.30.450.20">
    <property type="entry name" value="PAS domain"/>
    <property type="match status" value="2"/>
</dbReference>
<evidence type="ECO:0000259" key="10">
    <source>
        <dbReference type="PROSITE" id="PS50112"/>
    </source>
</evidence>
<feature type="domain" description="Histidine kinase" evidence="9">
    <location>
        <begin position="279"/>
        <end position="485"/>
    </location>
</feature>
<sequence length="486" mass="55828">MKRSREFEEESFSFAYRNNSILDRSGELFKSLFAEAIDGIIFADHEGRIVLANHSALKIFECTSEELMNKEIWDYVYQKDSHFHKVMKESRVNKAVRDELVFLMPNGQLKNLEFTYKAHSIAGYDMAIFRNVSERYYFEQTLKDSEERFRKVFEGTLDGMILWNKQNVIIDVNPVAASWLGVSREKMIGRDLIKLLNFKGRERKMIEHHQEELEREGKSDMLLPVQEESGGHFYEISSKGNLTSNLNLTVIREITEKMALQEQLRKSDTLNVVGELAAGIAHEIRNPMTALKGFIQLLQLSIKEDHSLYFNVITSELARIESIITDFLVLAKPQAIEFKNHPINSIMNDTLDLLNAQALMHNVQFELDNRGNLPDVFCEPNQIKQVFINIIKNAIEVMPNGGKVRIKIQQGEDEFVHIMIQDEGMGIPKDKINKLGEPFYTTKERGTGLGLMISFKIIKEHHGKIEVESEEGSGSTFHIYIPVHAS</sequence>
<dbReference type="EMBL" id="JARMAB010000021">
    <property type="protein sequence ID" value="MED1204293.1"/>
    <property type="molecule type" value="Genomic_DNA"/>
</dbReference>
<organism evidence="11 12">
    <name type="scientific">Heyndrickxia acidicola</name>
    <dbReference type="NCBI Taxonomy" id="209389"/>
    <lineage>
        <taxon>Bacteria</taxon>
        <taxon>Bacillati</taxon>
        <taxon>Bacillota</taxon>
        <taxon>Bacilli</taxon>
        <taxon>Bacillales</taxon>
        <taxon>Bacillaceae</taxon>
        <taxon>Heyndrickxia</taxon>
    </lineage>
</organism>
<dbReference type="SMART" id="SM00387">
    <property type="entry name" value="HATPase_c"/>
    <property type="match status" value="1"/>
</dbReference>
<dbReference type="InterPro" id="IPR035965">
    <property type="entry name" value="PAS-like_dom_sf"/>
</dbReference>
<dbReference type="GO" id="GO:0005524">
    <property type="term" value="F:ATP binding"/>
    <property type="evidence" value="ECO:0007669"/>
    <property type="project" value="UniProtKB-KW"/>
</dbReference>
<feature type="domain" description="PAS" evidence="10">
    <location>
        <begin position="145"/>
        <end position="193"/>
    </location>
</feature>
<keyword evidence="7 11" id="KW-0067">ATP-binding</keyword>
<evidence type="ECO:0000256" key="4">
    <source>
        <dbReference type="ARBA" id="ARBA00022679"/>
    </source>
</evidence>
<keyword evidence="4" id="KW-0808">Transferase</keyword>
<keyword evidence="3" id="KW-0597">Phosphoprotein</keyword>
<dbReference type="NCBIfam" id="TIGR00229">
    <property type="entry name" value="sensory_box"/>
    <property type="match status" value="2"/>
</dbReference>
<keyword evidence="6" id="KW-0418">Kinase</keyword>
<dbReference type="InterPro" id="IPR005467">
    <property type="entry name" value="His_kinase_dom"/>
</dbReference>
<dbReference type="SUPFAM" id="SSF55874">
    <property type="entry name" value="ATPase domain of HSP90 chaperone/DNA topoisomerase II/histidine kinase"/>
    <property type="match status" value="1"/>
</dbReference>
<dbReference type="SMART" id="SM00091">
    <property type="entry name" value="PAS"/>
    <property type="match status" value="2"/>
</dbReference>
<dbReference type="PANTHER" id="PTHR43065">
    <property type="entry name" value="SENSOR HISTIDINE KINASE"/>
    <property type="match status" value="1"/>
</dbReference>
<keyword evidence="12" id="KW-1185">Reference proteome</keyword>
<dbReference type="InterPro" id="IPR036890">
    <property type="entry name" value="HATPase_C_sf"/>
</dbReference>
<proteinExistence type="predicted"/>
<dbReference type="RefSeq" id="WP_066264992.1">
    <property type="nucleotide sequence ID" value="NZ_JARMAB010000021.1"/>
</dbReference>
<evidence type="ECO:0000256" key="3">
    <source>
        <dbReference type="ARBA" id="ARBA00022553"/>
    </source>
</evidence>
<gene>
    <name evidence="11" type="ORF">P4T90_14690</name>
</gene>
<dbReference type="InterPro" id="IPR003594">
    <property type="entry name" value="HATPase_dom"/>
</dbReference>
<dbReference type="InterPro" id="IPR004358">
    <property type="entry name" value="Sig_transdc_His_kin-like_C"/>
</dbReference>
<dbReference type="Gene3D" id="1.10.287.130">
    <property type="match status" value="1"/>
</dbReference>
<dbReference type="SUPFAM" id="SSF55785">
    <property type="entry name" value="PYP-like sensor domain (PAS domain)"/>
    <property type="match status" value="2"/>
</dbReference>
<evidence type="ECO:0000256" key="7">
    <source>
        <dbReference type="ARBA" id="ARBA00022840"/>
    </source>
</evidence>
<dbReference type="PROSITE" id="PS50112">
    <property type="entry name" value="PAS"/>
    <property type="match status" value="2"/>
</dbReference>
<keyword evidence="5" id="KW-0547">Nucleotide-binding</keyword>
<name>A0ABU6MHZ2_9BACI</name>
<keyword evidence="8" id="KW-0902">Two-component regulatory system</keyword>
<reference evidence="11 12" key="1">
    <citation type="submission" date="2023-03" db="EMBL/GenBank/DDBJ databases">
        <title>Bacillus Genome Sequencing.</title>
        <authorList>
            <person name="Dunlap C."/>
        </authorList>
    </citation>
    <scope>NUCLEOTIDE SEQUENCE [LARGE SCALE GENOMIC DNA]</scope>
    <source>
        <strain evidence="11 12">B-23453</strain>
    </source>
</reference>
<dbReference type="InterPro" id="IPR013767">
    <property type="entry name" value="PAS_fold"/>
</dbReference>
<dbReference type="CDD" id="cd00130">
    <property type="entry name" value="PAS"/>
    <property type="match status" value="2"/>
</dbReference>
<evidence type="ECO:0000256" key="1">
    <source>
        <dbReference type="ARBA" id="ARBA00000085"/>
    </source>
</evidence>
<dbReference type="Pfam" id="PF00989">
    <property type="entry name" value="PAS"/>
    <property type="match status" value="2"/>
</dbReference>
<protein>
    <recommendedName>
        <fullName evidence="2">histidine kinase</fullName>
        <ecNumber evidence="2">2.7.13.3</ecNumber>
    </recommendedName>
</protein>
<evidence type="ECO:0000259" key="9">
    <source>
        <dbReference type="PROSITE" id="PS50109"/>
    </source>
</evidence>
<dbReference type="EC" id="2.7.13.3" evidence="2"/>
<dbReference type="CDD" id="cd00082">
    <property type="entry name" value="HisKA"/>
    <property type="match status" value="1"/>
</dbReference>
<evidence type="ECO:0000256" key="2">
    <source>
        <dbReference type="ARBA" id="ARBA00012438"/>
    </source>
</evidence>